<evidence type="ECO:0000313" key="2">
    <source>
        <dbReference type="Proteomes" id="UP000785679"/>
    </source>
</evidence>
<sequence>MMKTQPSLRSALPTQPPLHTFQWQIHFTLRQLCGNCFHSRQPSLYFKHLNHILYSASKEHSPSQPACYQQLVIQRYFHHVKVIARRNSTGIVKLKLYFKNTRPSIPASYGERNRLVSLAYQPRREITLLQAIDQVTDEELANEEYFDKAKAICLEDKHFSSGVKNSSTLLLGFADGSCGDFNFNPATRLIGCVTRGCPIGCCILCLILLCSALYRDKEELKEGLWSNVYISQSELYDIWFFLNVSLNRLNRK</sequence>
<organism evidence="1 2">
    <name type="scientific">Halteria grandinella</name>
    <dbReference type="NCBI Taxonomy" id="5974"/>
    <lineage>
        <taxon>Eukaryota</taxon>
        <taxon>Sar</taxon>
        <taxon>Alveolata</taxon>
        <taxon>Ciliophora</taxon>
        <taxon>Intramacronucleata</taxon>
        <taxon>Spirotrichea</taxon>
        <taxon>Stichotrichia</taxon>
        <taxon>Sporadotrichida</taxon>
        <taxon>Halteriidae</taxon>
        <taxon>Halteria</taxon>
    </lineage>
</organism>
<reference evidence="1" key="1">
    <citation type="submission" date="2019-06" db="EMBL/GenBank/DDBJ databases">
        <authorList>
            <person name="Zheng W."/>
        </authorList>
    </citation>
    <scope>NUCLEOTIDE SEQUENCE</scope>
    <source>
        <strain evidence="1">QDHG01</strain>
    </source>
</reference>
<comment type="caution">
    <text evidence="1">The sequence shown here is derived from an EMBL/GenBank/DDBJ whole genome shotgun (WGS) entry which is preliminary data.</text>
</comment>
<dbReference type="Proteomes" id="UP000785679">
    <property type="component" value="Unassembled WGS sequence"/>
</dbReference>
<accession>A0A8J8SUK8</accession>
<evidence type="ECO:0000313" key="1">
    <source>
        <dbReference type="EMBL" id="TNV71224.1"/>
    </source>
</evidence>
<name>A0A8J8SUK8_HALGN</name>
<dbReference type="EMBL" id="RRYP01030232">
    <property type="protein sequence ID" value="TNV71224.1"/>
    <property type="molecule type" value="Genomic_DNA"/>
</dbReference>
<keyword evidence="2" id="KW-1185">Reference proteome</keyword>
<gene>
    <name evidence="1" type="ORF">FGO68_gene7069</name>
</gene>
<proteinExistence type="predicted"/>
<dbReference type="AlphaFoldDB" id="A0A8J8SUK8"/>
<protein>
    <submittedName>
        <fullName evidence="1">Uncharacterized protein</fullName>
    </submittedName>
</protein>